<gene>
    <name evidence="15 18" type="primary">mutM</name>
    <name evidence="15" type="synonym">fpg</name>
    <name evidence="18" type="ORF">HQ393_12045</name>
</gene>
<dbReference type="Proteomes" id="UP000509597">
    <property type="component" value="Chromosome"/>
</dbReference>
<evidence type="ECO:0000256" key="14">
    <source>
        <dbReference type="ARBA" id="ARBA00044632"/>
    </source>
</evidence>
<dbReference type="PROSITE" id="PS51068">
    <property type="entry name" value="FPG_CAT"/>
    <property type="match status" value="1"/>
</dbReference>
<dbReference type="Gene3D" id="3.20.190.10">
    <property type="entry name" value="MutM-like, N-terminal"/>
    <property type="match status" value="1"/>
</dbReference>
<dbReference type="InterPro" id="IPR010979">
    <property type="entry name" value="Ribosomal_uS13-like_H2TH"/>
</dbReference>
<dbReference type="KEGG" id="chiz:HQ393_12045"/>
<feature type="active site" description="Proton donor; for delta-elimination activity" evidence="15">
    <location>
        <position position="261"/>
    </location>
</feature>
<dbReference type="PANTHER" id="PTHR22993:SF9">
    <property type="entry name" value="FORMAMIDOPYRIMIDINE-DNA GLYCOSYLASE"/>
    <property type="match status" value="1"/>
</dbReference>
<sequence>MPELPEVETTRRGIETHLINATIKEIIVRNPRLRWPIPVDLSELAANQVILSIRRRAKYLLIELANGTILIHLGMSGSLRVLTEAYPAEKHDHVDLVLSNGTRLRYRDPRRFGAWLWLTGNPLLHPHLASLGPEPLGEQFSPAYLASKLVNKHTAIKQLIMDNHIVVGVGNIYASESLFRARIDPQRSGHSLDSSDISNLVEQIKLTLSEAIAAGGSTLRDYVDSDGKAGYFMINSYVYGRTGQACRICSTPINTIRQGQRATFYCPQCQH</sequence>
<dbReference type="InterPro" id="IPR015887">
    <property type="entry name" value="DNA_glyclase_Znf_dom_DNA_BS"/>
</dbReference>
<comment type="subunit">
    <text evidence="3 15">Monomer.</text>
</comment>
<dbReference type="NCBIfam" id="NF002211">
    <property type="entry name" value="PRK01103.1"/>
    <property type="match status" value="1"/>
</dbReference>
<feature type="active site" description="Proton donor; for beta-elimination activity" evidence="15">
    <location>
        <position position="58"/>
    </location>
</feature>
<keyword evidence="7 15" id="KW-0378">Hydrolase</keyword>
<evidence type="ECO:0000256" key="15">
    <source>
        <dbReference type="HAMAP-Rule" id="MF_00103"/>
    </source>
</evidence>
<comment type="cofactor">
    <cofactor evidence="15">
        <name>Zn(2+)</name>
        <dbReference type="ChEBI" id="CHEBI:29105"/>
    </cofactor>
    <text evidence="15">Binds 1 zinc ion per subunit.</text>
</comment>
<feature type="active site" description="Schiff-base intermediate with DNA" evidence="15">
    <location>
        <position position="2"/>
    </location>
</feature>
<dbReference type="GO" id="GO:0003684">
    <property type="term" value="F:damaged DNA binding"/>
    <property type="evidence" value="ECO:0007669"/>
    <property type="project" value="InterPro"/>
</dbReference>
<keyword evidence="5 15" id="KW-0227">DNA damage</keyword>
<name>A0A7H9BKW4_9NEIS</name>
<feature type="binding site" evidence="15">
    <location>
        <position position="91"/>
    </location>
    <ligand>
        <name>DNA</name>
        <dbReference type="ChEBI" id="CHEBI:16991"/>
    </ligand>
</feature>
<evidence type="ECO:0000256" key="6">
    <source>
        <dbReference type="ARBA" id="ARBA00022771"/>
    </source>
</evidence>
<dbReference type="HAMAP" id="MF_00103">
    <property type="entry name" value="Fapy_DNA_glycosyl"/>
    <property type="match status" value="1"/>
</dbReference>
<dbReference type="Pfam" id="PF06831">
    <property type="entry name" value="H2TH"/>
    <property type="match status" value="1"/>
</dbReference>
<dbReference type="Pfam" id="PF06827">
    <property type="entry name" value="zf-FPG_IleRS"/>
    <property type="match status" value="1"/>
</dbReference>
<comment type="similarity">
    <text evidence="2 15">Belongs to the FPG family.</text>
</comment>
<dbReference type="CDD" id="cd08966">
    <property type="entry name" value="EcFpg-like_N"/>
    <property type="match status" value="1"/>
</dbReference>
<comment type="function">
    <text evidence="15">Involved in base excision repair of DNA damaged by oxidation or by mutagenic agents. Acts as DNA glycosylase that recognizes and removes damaged bases. Has a preference for oxidized purines, such as 7,8-dihydro-8-oxoguanine (8-oxoG). Has AP (apurinic/apyrimidinic) lyase activity and introduces nicks in the DNA strand. Cleaves the DNA backbone by beta-delta elimination to generate a single-strand break at the site of the removed base with both 3'- and 5'-phosphates.</text>
</comment>
<dbReference type="Pfam" id="PF01149">
    <property type="entry name" value="Fapy_DNA_glyco"/>
    <property type="match status" value="1"/>
</dbReference>
<keyword evidence="6 15" id="KW-0863">Zinc-finger</keyword>
<accession>A0A7H9BKW4</accession>
<dbReference type="InterPro" id="IPR012319">
    <property type="entry name" value="FPG_cat"/>
</dbReference>
<evidence type="ECO:0000256" key="13">
    <source>
        <dbReference type="ARBA" id="ARBA00023295"/>
    </source>
</evidence>
<evidence type="ECO:0000256" key="10">
    <source>
        <dbReference type="ARBA" id="ARBA00023204"/>
    </source>
</evidence>
<dbReference type="GO" id="GO:0034039">
    <property type="term" value="F:8-oxo-7,8-dihydroguanine DNA N-glycosylase activity"/>
    <property type="evidence" value="ECO:0007669"/>
    <property type="project" value="TreeGrafter"/>
</dbReference>
<feature type="binding site" evidence="15">
    <location>
        <position position="110"/>
    </location>
    <ligand>
        <name>DNA</name>
        <dbReference type="ChEBI" id="CHEBI:16991"/>
    </ligand>
</feature>
<dbReference type="PROSITE" id="PS01242">
    <property type="entry name" value="ZF_FPG_1"/>
    <property type="match status" value="1"/>
</dbReference>
<evidence type="ECO:0000256" key="1">
    <source>
        <dbReference type="ARBA" id="ARBA00001668"/>
    </source>
</evidence>
<evidence type="ECO:0000256" key="5">
    <source>
        <dbReference type="ARBA" id="ARBA00022763"/>
    </source>
</evidence>
<keyword evidence="19" id="KW-1185">Reference proteome</keyword>
<dbReference type="GO" id="GO:0140078">
    <property type="term" value="F:class I DNA-(apurinic or apyrimidinic site) endonuclease activity"/>
    <property type="evidence" value="ECO:0007669"/>
    <property type="project" value="UniProtKB-EC"/>
</dbReference>
<evidence type="ECO:0000313" key="18">
    <source>
        <dbReference type="EMBL" id="QLG88908.1"/>
    </source>
</evidence>
<protein>
    <recommendedName>
        <fullName evidence="15">Formamidopyrimidine-DNA glycosylase</fullName>
        <shortName evidence="15">Fapy-DNA glycosylase</shortName>
        <ecNumber evidence="15">3.2.2.23</ecNumber>
    </recommendedName>
    <alternativeName>
        <fullName evidence="15">DNA-(apurinic or apyrimidinic site) lyase MutM</fullName>
        <shortName evidence="15">AP lyase MutM</shortName>
        <ecNumber evidence="15">4.2.99.18</ecNumber>
    </alternativeName>
</protein>
<dbReference type="SUPFAM" id="SSF81624">
    <property type="entry name" value="N-terminal domain of MutM-like DNA repair proteins"/>
    <property type="match status" value="1"/>
</dbReference>
<evidence type="ECO:0000256" key="4">
    <source>
        <dbReference type="ARBA" id="ARBA00022723"/>
    </source>
</evidence>
<evidence type="ECO:0000313" key="19">
    <source>
        <dbReference type="Proteomes" id="UP000509597"/>
    </source>
</evidence>
<keyword evidence="10 15" id="KW-0234">DNA repair</keyword>
<dbReference type="EC" id="4.2.99.18" evidence="15"/>
<dbReference type="RefSeq" id="WP_179355410.1">
    <property type="nucleotide sequence ID" value="NZ_CP058627.1"/>
</dbReference>
<reference evidence="18 19" key="1">
    <citation type="submission" date="2020-07" db="EMBL/GenBank/DDBJ databases">
        <title>Complete genome sequence of Chitinibacter sp. 2T18.</title>
        <authorList>
            <person name="Bae J.-W."/>
            <person name="Choi J.-W."/>
        </authorList>
    </citation>
    <scope>NUCLEOTIDE SEQUENCE [LARGE SCALE GENOMIC DNA]</scope>
    <source>
        <strain evidence="18 19">2T18</strain>
    </source>
</reference>
<dbReference type="InterPro" id="IPR020629">
    <property type="entry name" value="FPG_Glyclase"/>
</dbReference>
<keyword evidence="13 15" id="KW-0326">Glycosidase</keyword>
<feature type="active site" description="Proton donor" evidence="15">
    <location>
        <position position="3"/>
    </location>
</feature>
<comment type="catalytic activity">
    <reaction evidence="14 15">
        <text>2'-deoxyribonucleotide-(2'-deoxyribose 5'-phosphate)-2'-deoxyribonucleotide-DNA = a 3'-end 2'-deoxyribonucleotide-(2,3-dehydro-2,3-deoxyribose 5'-phosphate)-DNA + a 5'-end 5'-phospho-2'-deoxyribonucleoside-DNA + H(+)</text>
        <dbReference type="Rhea" id="RHEA:66592"/>
        <dbReference type="Rhea" id="RHEA-COMP:13180"/>
        <dbReference type="Rhea" id="RHEA-COMP:16897"/>
        <dbReference type="Rhea" id="RHEA-COMP:17067"/>
        <dbReference type="ChEBI" id="CHEBI:15378"/>
        <dbReference type="ChEBI" id="CHEBI:136412"/>
        <dbReference type="ChEBI" id="CHEBI:157695"/>
        <dbReference type="ChEBI" id="CHEBI:167181"/>
        <dbReference type="EC" id="4.2.99.18"/>
    </reaction>
</comment>
<keyword evidence="11 15" id="KW-0456">Lyase</keyword>
<dbReference type="AlphaFoldDB" id="A0A7H9BKW4"/>
<keyword evidence="12 15" id="KW-0511">Multifunctional enzyme</keyword>
<dbReference type="InterPro" id="IPR035937">
    <property type="entry name" value="FPG_N"/>
</dbReference>
<dbReference type="EMBL" id="CP058627">
    <property type="protein sequence ID" value="QLG88908.1"/>
    <property type="molecule type" value="Genomic_DNA"/>
</dbReference>
<dbReference type="FunFam" id="3.20.190.10:FF:000001">
    <property type="entry name" value="Formamidopyrimidine-DNA glycosylase"/>
    <property type="match status" value="1"/>
</dbReference>
<keyword evidence="9 15" id="KW-0238">DNA-binding</keyword>
<dbReference type="PROSITE" id="PS51066">
    <property type="entry name" value="ZF_FPG_2"/>
    <property type="match status" value="1"/>
</dbReference>
<feature type="domain" description="FPG-type" evidence="16">
    <location>
        <begin position="237"/>
        <end position="271"/>
    </location>
</feature>
<feature type="domain" description="Formamidopyrimidine-DNA glycosylase catalytic" evidence="17">
    <location>
        <begin position="2"/>
        <end position="113"/>
    </location>
</feature>
<dbReference type="SUPFAM" id="SSF57716">
    <property type="entry name" value="Glucocorticoid receptor-like (DNA-binding domain)"/>
    <property type="match status" value="1"/>
</dbReference>
<evidence type="ECO:0000256" key="12">
    <source>
        <dbReference type="ARBA" id="ARBA00023268"/>
    </source>
</evidence>
<evidence type="ECO:0000256" key="8">
    <source>
        <dbReference type="ARBA" id="ARBA00022833"/>
    </source>
</evidence>
<evidence type="ECO:0000256" key="7">
    <source>
        <dbReference type="ARBA" id="ARBA00022801"/>
    </source>
</evidence>
<dbReference type="GO" id="GO:0006284">
    <property type="term" value="P:base-excision repair"/>
    <property type="evidence" value="ECO:0007669"/>
    <property type="project" value="InterPro"/>
</dbReference>
<dbReference type="FunFam" id="1.10.8.50:FF:000003">
    <property type="entry name" value="Formamidopyrimidine-DNA glycosylase"/>
    <property type="match status" value="1"/>
</dbReference>
<dbReference type="InterPro" id="IPR000214">
    <property type="entry name" value="Znf_DNA_glyclase/AP_lyase"/>
</dbReference>
<dbReference type="InterPro" id="IPR015886">
    <property type="entry name" value="H2TH_FPG"/>
</dbReference>
<evidence type="ECO:0000259" key="17">
    <source>
        <dbReference type="PROSITE" id="PS51068"/>
    </source>
</evidence>
<organism evidence="18 19">
    <name type="scientific">Chitinibacter bivalviorum</name>
    <dbReference type="NCBI Taxonomy" id="2739434"/>
    <lineage>
        <taxon>Bacteria</taxon>
        <taxon>Pseudomonadati</taxon>
        <taxon>Pseudomonadota</taxon>
        <taxon>Betaproteobacteria</taxon>
        <taxon>Neisseriales</taxon>
        <taxon>Chitinibacteraceae</taxon>
        <taxon>Chitinibacter</taxon>
    </lineage>
</organism>
<keyword evidence="8 15" id="KW-0862">Zinc</keyword>
<comment type="catalytic activity">
    <reaction evidence="1 15">
        <text>Hydrolysis of DNA containing ring-opened 7-methylguanine residues, releasing 2,6-diamino-4-hydroxy-5-(N-methyl)formamidopyrimidine.</text>
        <dbReference type="EC" id="3.2.2.23"/>
    </reaction>
</comment>
<dbReference type="NCBIfam" id="TIGR00577">
    <property type="entry name" value="fpg"/>
    <property type="match status" value="1"/>
</dbReference>
<evidence type="ECO:0000256" key="3">
    <source>
        <dbReference type="ARBA" id="ARBA00011245"/>
    </source>
</evidence>
<dbReference type="PANTHER" id="PTHR22993">
    <property type="entry name" value="FORMAMIDOPYRIMIDINE-DNA GLYCOSYLASE"/>
    <property type="match status" value="1"/>
</dbReference>
<dbReference type="InterPro" id="IPR010663">
    <property type="entry name" value="Znf_FPG/IleRS"/>
</dbReference>
<dbReference type="Gene3D" id="1.10.8.50">
    <property type="match status" value="1"/>
</dbReference>
<dbReference type="SMART" id="SM01232">
    <property type="entry name" value="H2TH"/>
    <property type="match status" value="1"/>
</dbReference>
<evidence type="ECO:0000256" key="9">
    <source>
        <dbReference type="ARBA" id="ARBA00023125"/>
    </source>
</evidence>
<evidence type="ECO:0000259" key="16">
    <source>
        <dbReference type="PROSITE" id="PS51066"/>
    </source>
</evidence>
<dbReference type="GO" id="GO:0008270">
    <property type="term" value="F:zinc ion binding"/>
    <property type="evidence" value="ECO:0007669"/>
    <property type="project" value="UniProtKB-UniRule"/>
</dbReference>
<dbReference type="SUPFAM" id="SSF46946">
    <property type="entry name" value="S13-like H2TH domain"/>
    <property type="match status" value="1"/>
</dbReference>
<feature type="binding site" evidence="15">
    <location>
        <position position="152"/>
    </location>
    <ligand>
        <name>DNA</name>
        <dbReference type="ChEBI" id="CHEBI:16991"/>
    </ligand>
</feature>
<dbReference type="EC" id="3.2.2.23" evidence="15"/>
<proteinExistence type="inferred from homology"/>
<keyword evidence="4 15" id="KW-0479">Metal-binding</keyword>
<evidence type="ECO:0000256" key="11">
    <source>
        <dbReference type="ARBA" id="ARBA00023239"/>
    </source>
</evidence>
<evidence type="ECO:0000256" key="2">
    <source>
        <dbReference type="ARBA" id="ARBA00009409"/>
    </source>
</evidence>
<dbReference type="SMART" id="SM00898">
    <property type="entry name" value="Fapy_DNA_glyco"/>
    <property type="match status" value="1"/>
</dbReference>